<evidence type="ECO:0000313" key="6">
    <source>
        <dbReference type="Proteomes" id="UP000661858"/>
    </source>
</evidence>
<keyword evidence="6" id="KW-1185">Reference proteome</keyword>
<dbReference type="InterPro" id="IPR037143">
    <property type="entry name" value="4-PPantetheinyl_Trfase_dom_sf"/>
</dbReference>
<evidence type="ECO:0000256" key="2">
    <source>
        <dbReference type="ARBA" id="ARBA00022679"/>
    </source>
</evidence>
<organism evidence="5 6">
    <name type="scientific">Streptomyces actinomycinicus</name>
    <dbReference type="NCBI Taxonomy" id="1695166"/>
    <lineage>
        <taxon>Bacteria</taxon>
        <taxon>Bacillati</taxon>
        <taxon>Actinomycetota</taxon>
        <taxon>Actinomycetes</taxon>
        <taxon>Kitasatosporales</taxon>
        <taxon>Streptomycetaceae</taxon>
        <taxon>Streptomyces</taxon>
    </lineage>
</organism>
<dbReference type="Gene3D" id="3.90.470.20">
    <property type="entry name" value="4'-phosphopantetheinyl transferase domain"/>
    <property type="match status" value="2"/>
</dbReference>
<dbReference type="GO" id="GO:0008897">
    <property type="term" value="F:holo-[acyl-carrier-protein] synthase activity"/>
    <property type="evidence" value="ECO:0007669"/>
    <property type="project" value="InterPro"/>
</dbReference>
<dbReference type="InterPro" id="IPR050559">
    <property type="entry name" value="P-Pant_transferase_sf"/>
</dbReference>
<dbReference type="Proteomes" id="UP000661858">
    <property type="component" value="Unassembled WGS sequence"/>
</dbReference>
<evidence type="ECO:0000313" key="5">
    <source>
        <dbReference type="EMBL" id="MBL1083118.1"/>
    </source>
</evidence>
<gene>
    <name evidence="5" type="ORF">JK359_14175</name>
</gene>
<evidence type="ECO:0000259" key="4">
    <source>
        <dbReference type="Pfam" id="PF01648"/>
    </source>
</evidence>
<dbReference type="InterPro" id="IPR008278">
    <property type="entry name" value="4-PPantetheinyl_Trfase_dom"/>
</dbReference>
<dbReference type="PANTHER" id="PTHR12215">
    <property type="entry name" value="PHOSPHOPANTETHEINE TRANSFERASE"/>
    <property type="match status" value="1"/>
</dbReference>
<dbReference type="GO" id="GO:0005829">
    <property type="term" value="C:cytosol"/>
    <property type="evidence" value="ECO:0007669"/>
    <property type="project" value="TreeGrafter"/>
</dbReference>
<dbReference type="SUPFAM" id="SSF56214">
    <property type="entry name" value="4'-phosphopantetheinyl transferase"/>
    <property type="match status" value="2"/>
</dbReference>
<comment type="similarity">
    <text evidence="1">Belongs to the P-Pant transferase superfamily. Gsp/Sfp/HetI/AcpT family.</text>
</comment>
<dbReference type="RefSeq" id="WP_201835547.1">
    <property type="nucleotide sequence ID" value="NZ_JAERRK010000006.1"/>
</dbReference>
<keyword evidence="2 5" id="KW-0808">Transferase</keyword>
<feature type="compositionally biased region" description="Basic and acidic residues" evidence="3">
    <location>
        <begin position="1"/>
        <end position="14"/>
    </location>
</feature>
<dbReference type="GO" id="GO:0000287">
    <property type="term" value="F:magnesium ion binding"/>
    <property type="evidence" value="ECO:0007669"/>
    <property type="project" value="InterPro"/>
</dbReference>
<dbReference type="GO" id="GO:0019878">
    <property type="term" value="P:lysine biosynthetic process via aminoadipic acid"/>
    <property type="evidence" value="ECO:0007669"/>
    <property type="project" value="TreeGrafter"/>
</dbReference>
<evidence type="ECO:0000256" key="3">
    <source>
        <dbReference type="SAM" id="MobiDB-lite"/>
    </source>
</evidence>
<sequence length="255" mass="26870">MDDAQHAGSDDPSGRRSGTRPVQVWWARLSGAYPGLPGLLDPVERARYEATADPLNRQQFLVGCALSRLVLGRLLGLPPARVPLRRVCPRCGGPHGKAALDPAADLGFSISHSGPTVGLAVCRGAEVGLDVERLEEAPAVGLVAPRILSPAELAVLHTLVPADRPAALLRYWTRKEAVLKALGIGLGLPPSRLEVSAPGAPARVLRWEDRPDVAGELRLTDLEAEGRHPAAVCVTGGTEPAVVEQDAHALLTDAD</sequence>
<name>A0A937EHC7_9ACTN</name>
<feature type="region of interest" description="Disordered" evidence="3">
    <location>
        <begin position="1"/>
        <end position="20"/>
    </location>
</feature>
<dbReference type="EMBL" id="JAERRK010000006">
    <property type="protein sequence ID" value="MBL1083118.1"/>
    <property type="molecule type" value="Genomic_DNA"/>
</dbReference>
<comment type="caution">
    <text evidence="5">The sequence shown here is derived from an EMBL/GenBank/DDBJ whole genome shotgun (WGS) entry which is preliminary data.</text>
</comment>
<proteinExistence type="inferred from homology"/>
<reference evidence="5" key="1">
    <citation type="submission" date="2021-01" db="EMBL/GenBank/DDBJ databases">
        <title>WGS of actinomycetes isolated from Thailand.</title>
        <authorList>
            <person name="Thawai C."/>
        </authorList>
    </citation>
    <scope>NUCLEOTIDE SEQUENCE</scope>
    <source>
        <strain evidence="5">RCU-197</strain>
    </source>
</reference>
<dbReference type="AlphaFoldDB" id="A0A937EHC7"/>
<dbReference type="Pfam" id="PF01648">
    <property type="entry name" value="ACPS"/>
    <property type="match status" value="1"/>
</dbReference>
<protein>
    <submittedName>
        <fullName evidence="5">4'-phosphopantetheinyl transferase superfamily protein</fullName>
    </submittedName>
</protein>
<feature type="domain" description="4'-phosphopantetheinyl transferase" evidence="4">
    <location>
        <begin position="127"/>
        <end position="212"/>
    </location>
</feature>
<accession>A0A937EHC7</accession>
<evidence type="ECO:0000256" key="1">
    <source>
        <dbReference type="ARBA" id="ARBA00010990"/>
    </source>
</evidence>
<dbReference type="PANTHER" id="PTHR12215:SF10">
    <property type="entry name" value="L-AMINOADIPATE-SEMIALDEHYDE DEHYDROGENASE-PHOSPHOPANTETHEINYL TRANSFERASE"/>
    <property type="match status" value="1"/>
</dbReference>